<dbReference type="KEGG" id="dor:Desor_3812"/>
<reference evidence="2 3" key="2">
    <citation type="journal article" date="2012" name="J. Bacteriol.">
        <title>Complete genome sequences of Desulfosporosinus orientis DSM765T, Desulfosporosinus youngiae DSM17734T, Desulfosporosinus meridiei DSM13257T, and Desulfosporosinus acidiphilus DSM22704T.</title>
        <authorList>
            <person name="Pester M."/>
            <person name="Brambilla E."/>
            <person name="Alazard D."/>
            <person name="Rattei T."/>
            <person name="Weinmaier T."/>
            <person name="Han J."/>
            <person name="Lucas S."/>
            <person name="Lapidus A."/>
            <person name="Cheng J.F."/>
            <person name="Goodwin L."/>
            <person name="Pitluck S."/>
            <person name="Peters L."/>
            <person name="Ovchinnikova G."/>
            <person name="Teshima H."/>
            <person name="Detter J.C."/>
            <person name="Han C.S."/>
            <person name="Tapia R."/>
            <person name="Land M.L."/>
            <person name="Hauser L."/>
            <person name="Kyrpides N.C."/>
            <person name="Ivanova N.N."/>
            <person name="Pagani I."/>
            <person name="Huntmann M."/>
            <person name="Wei C.L."/>
            <person name="Davenport K.W."/>
            <person name="Daligault H."/>
            <person name="Chain P.S."/>
            <person name="Chen A."/>
            <person name="Mavromatis K."/>
            <person name="Markowitz V."/>
            <person name="Szeto E."/>
            <person name="Mikhailova N."/>
            <person name="Pati A."/>
            <person name="Wagner M."/>
            <person name="Woyke T."/>
            <person name="Ollivier B."/>
            <person name="Klenk H.P."/>
            <person name="Spring S."/>
            <person name="Loy A."/>
        </authorList>
    </citation>
    <scope>NUCLEOTIDE SEQUENCE [LARGE SCALE GENOMIC DNA]</scope>
    <source>
        <strain evidence="3">ATCC 19365 / DSM 765 / NCIMB 8382 / VKM B-1628</strain>
    </source>
</reference>
<name>G7W9D5_DESOD</name>
<keyword evidence="3" id="KW-1185">Reference proteome</keyword>
<dbReference type="PATRIC" id="fig|768706.3.peg.3854"/>
<dbReference type="OrthoDB" id="1721463at2"/>
<evidence type="ECO:0000313" key="3">
    <source>
        <dbReference type="Proteomes" id="UP000006346"/>
    </source>
</evidence>
<keyword evidence="1" id="KW-0472">Membrane</keyword>
<keyword evidence="1" id="KW-1133">Transmembrane helix</keyword>
<dbReference type="EMBL" id="CP003108">
    <property type="protein sequence ID" value="AET69272.1"/>
    <property type="molecule type" value="Genomic_DNA"/>
</dbReference>
<sequence length="276" mass="30006">MIKLKMRSSLIATFVIIFIFMVTNQAWASELTLKTNISEINIGMTFNGAELKITGDAPENDDIYLKLSSSPETVVSLDKKSKVGPFWLNSEHYDVKNMPRFYQVWSSAPLANLTPALSKQIGIDSDFNAVKDDASVVSRKDGQETVVSGATATEFINGLVDIYRKSSAYSINNGQLNIDQGNYSVAITLPATMPKSDITIQAYAVRNGILLGSTKQEVKVNTVGLIDWFCTTAALNGPMYGAIAAIVALICGLGLGQIFHFVSTLGTRKKHHLNGM</sequence>
<dbReference type="STRING" id="768706.Desor_3812"/>
<gene>
    <name evidence="2" type="ordered locus">Desor_3812</name>
</gene>
<evidence type="ECO:0000313" key="2">
    <source>
        <dbReference type="EMBL" id="AET69272.1"/>
    </source>
</evidence>
<reference evidence="3" key="1">
    <citation type="submission" date="2011-11" db="EMBL/GenBank/DDBJ databases">
        <title>Complete sequence of Desulfosporosinus orientis DSM 765.</title>
        <authorList>
            <person name="Lucas S."/>
            <person name="Han J."/>
            <person name="Lapidus A."/>
            <person name="Cheng J.-F."/>
            <person name="Goodwin L."/>
            <person name="Pitluck S."/>
            <person name="Peters L."/>
            <person name="Ovchinnikova G."/>
            <person name="Teshima H."/>
            <person name="Detter J.C."/>
            <person name="Han C."/>
            <person name="Tapia R."/>
            <person name="Land M."/>
            <person name="Hauser L."/>
            <person name="Kyrpides N."/>
            <person name="Ivanova N."/>
            <person name="Pagani I."/>
            <person name="Pester M."/>
            <person name="Spring S."/>
            <person name="Ollivier B."/>
            <person name="Rattei T."/>
            <person name="Klenk H.-P."/>
            <person name="Wagner M."/>
            <person name="Loy A."/>
            <person name="Woyke T."/>
        </authorList>
    </citation>
    <scope>NUCLEOTIDE SEQUENCE [LARGE SCALE GENOMIC DNA]</scope>
    <source>
        <strain evidence="3">ATCC 19365 / DSM 765 / NCIMB 8382 / VKM B-1628</strain>
    </source>
</reference>
<dbReference type="Proteomes" id="UP000006346">
    <property type="component" value="Chromosome"/>
</dbReference>
<dbReference type="RefSeq" id="WP_014186079.1">
    <property type="nucleotide sequence ID" value="NC_016584.1"/>
</dbReference>
<proteinExistence type="predicted"/>
<organism evidence="2 3">
    <name type="scientific">Desulfosporosinus orientis (strain ATCC 19365 / DSM 765 / NCIMB 8382 / VKM B-1628 / Singapore I)</name>
    <name type="common">Desulfotomaculum orientis</name>
    <dbReference type="NCBI Taxonomy" id="768706"/>
    <lineage>
        <taxon>Bacteria</taxon>
        <taxon>Bacillati</taxon>
        <taxon>Bacillota</taxon>
        <taxon>Clostridia</taxon>
        <taxon>Eubacteriales</taxon>
        <taxon>Desulfitobacteriaceae</taxon>
        <taxon>Desulfosporosinus</taxon>
    </lineage>
</organism>
<feature type="transmembrane region" description="Helical" evidence="1">
    <location>
        <begin position="239"/>
        <end position="262"/>
    </location>
</feature>
<accession>G7W9D5</accession>
<keyword evidence="1 2" id="KW-0812">Transmembrane</keyword>
<dbReference type="InterPro" id="IPR019088">
    <property type="entry name" value="CHP02186-rel_TM"/>
</dbReference>
<protein>
    <submittedName>
        <fullName evidence="2">Putative transmembrane protein (Alph_Pro_TM)</fullName>
    </submittedName>
</protein>
<dbReference type="AlphaFoldDB" id="G7W9D5"/>
<dbReference type="HOGENOM" id="CLU_068410_1_0_9"/>
<dbReference type="eggNOG" id="ENOG5030YGC">
    <property type="taxonomic scope" value="Bacteria"/>
</dbReference>
<evidence type="ECO:0000256" key="1">
    <source>
        <dbReference type="SAM" id="Phobius"/>
    </source>
</evidence>
<dbReference type="Pfam" id="PF09608">
    <property type="entry name" value="Alph_Pro_TM"/>
    <property type="match status" value="1"/>
</dbReference>